<feature type="domain" description="Glycosyl transferase 64" evidence="7">
    <location>
        <begin position="512"/>
        <end position="747"/>
    </location>
</feature>
<dbReference type="GO" id="GO:1901135">
    <property type="term" value="P:carbohydrate derivative metabolic process"/>
    <property type="evidence" value="ECO:0007669"/>
    <property type="project" value="UniProtKB-ARBA"/>
</dbReference>
<dbReference type="OrthoDB" id="5954868at2759"/>
<dbReference type="Proteomes" id="UP000278807">
    <property type="component" value="Unassembled WGS sequence"/>
</dbReference>
<sequence length="752" mass="85956">MPPTGVCSNPGGVAFCTLLRSQVTLRTASEPQLRWHHNRILLVALVVISIIVGIRIATLDEDIPYTAITLHRDGINSHFKTSSWSNLDATLRLSRSTFDVIDEAQMDLRNYLIRHSLELCTTQEEFQAHFETAYSLLPRLTTMCSQGRMRLAMTPESLSQYLSERRDDYCFSFVETSSALSKKIIVASPDFAVNRGEFASAVYGLVFPFWPIYPTTLIVPAPKFLSDLTLSDPYNRKHLLGADLGYIGNGTATRTPDIVRRLSTSKDASISITNANDIICFPNGIPPMDIKPHFLPCFNAGEILRISAFCLVVVDDWSSLTSSAVRSIHAQLWSCFMFHSIPVIPTEFDAVIAEVYLPFFYLLQPLWTEAVVFQSFHTNQVDFLRKLRNINLEERIRRLNKGAKLFNRHLRTVGKQVETAVAQLNRVLFLPQPTSPVIRTRFTAEIPGSYIPIYELNAISNDRKLVSSDALGEVVPICNAQPRADFEGPLWVFDSTPWTSCDKITSGCSKKFTVIILTYDRISIFLKNLLMFDRIEHLLESIIVVWNHQVLKPELYQWPKLKVPIHVVRTPVNKLQNRFLPFDLIKTDCVLTVDDEVIPDPKALETGFRVWLENRDRIVGFVARGHDWLNWKGQFHYRQNPNGPYSLILTGASFFHKYYLYAYTFELPHEIYSTVNELMNCEDLAMNMLSQQISEHEPYRISTVTRFKCLLCKSGLSMKSSHYKMRSLCITNFIHIFGYDPLKSSTFTCKIR</sequence>
<keyword evidence="9" id="KW-1185">Reference proteome</keyword>
<evidence type="ECO:0000313" key="8">
    <source>
        <dbReference type="EMBL" id="VDN96956.1"/>
    </source>
</evidence>
<keyword evidence="6" id="KW-1133">Transmembrane helix</keyword>
<evidence type="ECO:0000256" key="5">
    <source>
        <dbReference type="ARBA" id="ARBA00023157"/>
    </source>
</evidence>
<dbReference type="GO" id="GO:0005789">
    <property type="term" value="C:endoplasmic reticulum membrane"/>
    <property type="evidence" value="ECO:0007669"/>
    <property type="project" value="UniProtKB-SubCell"/>
</dbReference>
<evidence type="ECO:0000256" key="4">
    <source>
        <dbReference type="ARBA" id="ARBA00023136"/>
    </source>
</evidence>
<reference evidence="8 9" key="2">
    <citation type="submission" date="2018-11" db="EMBL/GenBank/DDBJ databases">
        <authorList>
            <consortium name="Pathogen Informatics"/>
        </authorList>
    </citation>
    <scope>NUCLEOTIDE SEQUENCE [LARGE SCALE GENOMIC DNA]</scope>
</reference>
<dbReference type="SUPFAM" id="SSF53448">
    <property type="entry name" value="Nucleotide-diphospho-sugar transferases"/>
    <property type="match status" value="1"/>
</dbReference>
<dbReference type="InterPro" id="IPR004263">
    <property type="entry name" value="Exostosin"/>
</dbReference>
<name>A0A0R3T2E3_RODNA</name>
<dbReference type="STRING" id="102285.A0A0R3T2E3"/>
<organism evidence="10">
    <name type="scientific">Rodentolepis nana</name>
    <name type="common">Dwarf tapeworm</name>
    <name type="synonym">Hymenolepis nana</name>
    <dbReference type="NCBI Taxonomy" id="102285"/>
    <lineage>
        <taxon>Eukaryota</taxon>
        <taxon>Metazoa</taxon>
        <taxon>Spiralia</taxon>
        <taxon>Lophotrochozoa</taxon>
        <taxon>Platyhelminthes</taxon>
        <taxon>Cestoda</taxon>
        <taxon>Eucestoda</taxon>
        <taxon>Cyclophyllidea</taxon>
        <taxon>Hymenolepididae</taxon>
        <taxon>Rodentolepis</taxon>
    </lineage>
</organism>
<dbReference type="EMBL" id="UZAE01000387">
    <property type="protein sequence ID" value="VDN96956.1"/>
    <property type="molecule type" value="Genomic_DNA"/>
</dbReference>
<evidence type="ECO:0000256" key="6">
    <source>
        <dbReference type="SAM" id="Phobius"/>
    </source>
</evidence>
<dbReference type="Gene3D" id="3.90.550.10">
    <property type="entry name" value="Spore Coat Polysaccharide Biosynthesis Protein SpsA, Chain A"/>
    <property type="match status" value="1"/>
</dbReference>
<protein>
    <submittedName>
        <fullName evidence="10">Glyco_transf_64 domain-containing protein</fullName>
    </submittedName>
</protein>
<reference evidence="10" key="1">
    <citation type="submission" date="2017-02" db="UniProtKB">
        <authorList>
            <consortium name="WormBaseParasite"/>
        </authorList>
    </citation>
    <scope>IDENTIFICATION</scope>
</reference>
<dbReference type="PANTHER" id="PTHR48261:SF2">
    <property type="entry name" value="ACETYLGLUCOSAMINYLTRANSFERASE"/>
    <property type="match status" value="1"/>
</dbReference>
<keyword evidence="5" id="KW-1015">Disulfide bond</keyword>
<evidence type="ECO:0000313" key="9">
    <source>
        <dbReference type="Proteomes" id="UP000278807"/>
    </source>
</evidence>
<evidence type="ECO:0000256" key="2">
    <source>
        <dbReference type="ARBA" id="ARBA00010271"/>
    </source>
</evidence>
<dbReference type="GO" id="GO:0016757">
    <property type="term" value="F:glycosyltransferase activity"/>
    <property type="evidence" value="ECO:0007669"/>
    <property type="project" value="InterPro"/>
</dbReference>
<proteinExistence type="inferred from homology"/>
<dbReference type="InterPro" id="IPR029044">
    <property type="entry name" value="Nucleotide-diphossugar_trans"/>
</dbReference>
<keyword evidence="6" id="KW-0812">Transmembrane</keyword>
<dbReference type="AlphaFoldDB" id="A0A0R3T2E3"/>
<dbReference type="PANTHER" id="PTHR48261">
    <property type="entry name" value="ACETYLGLUCOSAMINYLTRANSFERASE"/>
    <property type="match status" value="1"/>
</dbReference>
<accession>A0A0R3T2E3</accession>
<dbReference type="Pfam" id="PF09258">
    <property type="entry name" value="Glyco_transf_64"/>
    <property type="match status" value="1"/>
</dbReference>
<feature type="transmembrane region" description="Helical" evidence="6">
    <location>
        <begin position="40"/>
        <end position="58"/>
    </location>
</feature>
<dbReference type="WBParaSite" id="HNAJ_0000109701-mRNA-1">
    <property type="protein sequence ID" value="HNAJ_0000109701-mRNA-1"/>
    <property type="gene ID" value="HNAJ_0000109701"/>
</dbReference>
<keyword evidence="3" id="KW-0808">Transferase</keyword>
<comment type="similarity">
    <text evidence="2">Belongs to the glycosyltransferase 47 family.</text>
</comment>
<evidence type="ECO:0000256" key="1">
    <source>
        <dbReference type="ARBA" id="ARBA00004648"/>
    </source>
</evidence>
<keyword evidence="4 6" id="KW-0472">Membrane</keyword>
<evidence type="ECO:0000259" key="7">
    <source>
        <dbReference type="Pfam" id="PF09258"/>
    </source>
</evidence>
<evidence type="ECO:0000256" key="3">
    <source>
        <dbReference type="ARBA" id="ARBA00022679"/>
    </source>
</evidence>
<evidence type="ECO:0000313" key="10">
    <source>
        <dbReference type="WBParaSite" id="HNAJ_0000109701-mRNA-1"/>
    </source>
</evidence>
<comment type="subcellular location">
    <subcellularLocation>
        <location evidence="1">Endoplasmic reticulum membrane</location>
        <topology evidence="1">Single-pass type II membrane protein</topology>
    </subcellularLocation>
</comment>
<dbReference type="InterPro" id="IPR015338">
    <property type="entry name" value="GT64_dom"/>
</dbReference>
<gene>
    <name evidence="8" type="ORF">HNAJ_LOCUS1097</name>
</gene>